<reference evidence="2" key="1">
    <citation type="journal article" date="2003" name="Genome Biol.">
        <title>An integrated gene annotation and transcriptional profiling approach towards the full gene content of the Drosophila genome.</title>
        <authorList>
            <person name="Hild M."/>
            <person name="Beckmann B."/>
            <person name="Haas S.A."/>
            <person name="Koch B."/>
            <person name="Solovyev V."/>
            <person name="Busold C."/>
            <person name="Fellenberg K."/>
            <person name="Boutros M."/>
            <person name="Vingron M."/>
            <person name="Sauer F."/>
            <person name="Hoheisel J.D."/>
            <person name="Paro R."/>
        </authorList>
    </citation>
    <scope>NUCLEOTIDE SEQUENCE</scope>
</reference>
<organism evidence="2">
    <name type="scientific">Drosophila melanogaster</name>
    <name type="common">Fruit fly</name>
    <dbReference type="NCBI Taxonomy" id="7227"/>
    <lineage>
        <taxon>Eukaryota</taxon>
        <taxon>Metazoa</taxon>
        <taxon>Ecdysozoa</taxon>
        <taxon>Arthropoda</taxon>
        <taxon>Hexapoda</taxon>
        <taxon>Insecta</taxon>
        <taxon>Pterygota</taxon>
        <taxon>Neoptera</taxon>
        <taxon>Endopterygota</taxon>
        <taxon>Diptera</taxon>
        <taxon>Brachycera</taxon>
        <taxon>Muscomorpha</taxon>
        <taxon>Ephydroidea</taxon>
        <taxon>Drosophilidae</taxon>
        <taxon>Drosophila</taxon>
        <taxon>Sophophora</taxon>
    </lineage>
</organism>
<proteinExistence type="predicted"/>
<sequence length="196" mass="21557">MLTIFMPDSGTLDPQLLTEIRENSRRHKNVPPGDCLLGLRWDWKLDGEVGSCLLGSAKHSFSVIGPMALSVTPSQLTEIGASLATKTANFSGRPSMSTTGPQNPKPQTPDFATDYPRPVNGFVLLNRVTPAKVFLARNGLGRVPRALMFEPKDSRIESRAELISQWTMCHRQRRPSLSTQHLPAKNPWATAAAARK</sequence>
<gene>
    <name evidence="2" type="ORF">HDC07393</name>
</gene>
<dbReference type="AlphaFoldDB" id="Q6IG31"/>
<accession>Q6IG31</accession>
<name>Q6IG31_DROME</name>
<feature type="compositionally biased region" description="Polar residues" evidence="1">
    <location>
        <begin position="88"/>
        <end position="102"/>
    </location>
</feature>
<protein>
    <submittedName>
        <fullName evidence="2">HDC07393</fullName>
    </submittedName>
</protein>
<evidence type="ECO:0000313" key="2">
    <source>
        <dbReference type="EMBL" id="DAA02633.1"/>
    </source>
</evidence>
<feature type="region of interest" description="Disordered" evidence="1">
    <location>
        <begin position="174"/>
        <end position="196"/>
    </location>
</feature>
<feature type="region of interest" description="Disordered" evidence="1">
    <location>
        <begin position="88"/>
        <end position="107"/>
    </location>
</feature>
<evidence type="ECO:0000256" key="1">
    <source>
        <dbReference type="SAM" id="MobiDB-lite"/>
    </source>
</evidence>
<dbReference type="EMBL" id="BK003935">
    <property type="protein sequence ID" value="DAA02633.1"/>
    <property type="molecule type" value="Genomic_DNA"/>
</dbReference>